<dbReference type="EMBL" id="BQFW01000002">
    <property type="protein sequence ID" value="GJJ69070.1"/>
    <property type="molecule type" value="Genomic_DNA"/>
</dbReference>
<feature type="repeat" description="WD" evidence="3">
    <location>
        <begin position="1304"/>
        <end position="1345"/>
    </location>
</feature>
<dbReference type="InterPro" id="IPR036322">
    <property type="entry name" value="WD40_repeat_dom_sf"/>
</dbReference>
<feature type="domain" description="Arm-like repeat" evidence="6">
    <location>
        <begin position="178"/>
        <end position="502"/>
    </location>
</feature>
<dbReference type="SMART" id="SM00320">
    <property type="entry name" value="WD40"/>
    <property type="match status" value="14"/>
</dbReference>
<dbReference type="PROSITE" id="PS00678">
    <property type="entry name" value="WD_REPEATS_1"/>
    <property type="match status" value="9"/>
</dbReference>
<comment type="caution">
    <text evidence="7">The sequence shown here is derived from an EMBL/GenBank/DDBJ whole genome shotgun (WGS) entry which is preliminary data.</text>
</comment>
<dbReference type="Gene3D" id="2.160.20.80">
    <property type="entry name" value="E3 ubiquitin-protein ligase SopA"/>
    <property type="match status" value="1"/>
</dbReference>
<evidence type="ECO:0000313" key="7">
    <source>
        <dbReference type="EMBL" id="GJJ69070.1"/>
    </source>
</evidence>
<feature type="region of interest" description="Disordered" evidence="4">
    <location>
        <begin position="39"/>
        <end position="110"/>
    </location>
</feature>
<evidence type="ECO:0000259" key="5">
    <source>
        <dbReference type="Pfam" id="PF05729"/>
    </source>
</evidence>
<dbReference type="OrthoDB" id="674604at2759"/>
<dbReference type="SUPFAM" id="SSF141571">
    <property type="entry name" value="Pentapeptide repeat-like"/>
    <property type="match status" value="1"/>
</dbReference>
<dbReference type="PROSITE" id="PS50294">
    <property type="entry name" value="WD_REPEATS_REGION"/>
    <property type="match status" value="12"/>
</dbReference>
<name>A0A9P3LSX8_9FUNG</name>
<accession>A0A9P3LSX8</accession>
<dbReference type="InterPro" id="IPR007111">
    <property type="entry name" value="NACHT_NTPase"/>
</dbReference>
<dbReference type="Pfam" id="PF00400">
    <property type="entry name" value="WD40"/>
    <property type="match status" value="14"/>
</dbReference>
<sequence length="1772" mass="194377">MKKSHSKDNSRSSSRDASVATAVLGISNVTISVAVPMASQRSASASSSGPGTPTESPVQISVTSRGMSVTSQETVSSPKSDTLANVSSTPKSKPSTKSSGSGSQNGPTVPSDIFCDDTFKVWQDTVLPVVGERVETTAQLVACVKLLTRSTIEASGVSLARKNASGGSLDPSRLKWIQEMNERPLEKDHLHKLMKSMVDRFLVLPNKTPDAIHEIVLLGPVLQKVEYRALLNRFLSELKTQVILDTFLLQGLVRLVECAPPLYLRADDLTKILRNIRDHLTDSAQQETEYTIHLTVAISKVLVIMVACEVKDLHREQEHKPLLEALSKLRKHEDPLVRYQVEYAYRALQLVPDDETVGQGLARNALSFAGGLMTIASVIQLDFGGVPDGLPVLIESGRGLADCMKKYFGPGDKNSWFRTICRATAMVNEGRLVDFNHLINEADCRQDPFFRWGICQILDEMAVDPSWAVTTRESAVRLLGEMFKTTSTSGQHRDVRRCILTLLQDISDLPSADELTGTSNTAVKLQALILVSGFDGTRDERAFSLPYARAAINYRPSPTLSFLLKEAGSTLDLDLELVLDRLRWHRRMAYSRHAVYIPAMSKSSLHASDDSPDLLHDQVHQFLKGKGLVMLILGDSGAGKSTFNARLEQDLWDKYTVSGPIPLFIDLKVIRHLDQDLVRQHLESLELFSASHMAELRTRQFILICDGYDESQSRSNLHTNSKLNMPNHWRAKMVISCRTQYLTPGYQSYFAPRPNGLAITGLTPTELYREAVVVPFQFNEIKDYIEQYTKSSAINDNKAGWSTEHYMERLHMIAHIMDLIKNPFMLKIVLEVLPKMDPVTTKITRAELYDEFVELHFDKELNRLIEQRSRGKMASERLSEFQEIEGPNFIEYGINFSKRLAHEIFKEENGVNSVEYCSVEHKKSWKREFFGPDAITQLLLESSQLVSCSGAKGTQGTARSRGRSGSSKTAFRFSHLSILEYFYALSIYDPRDDVPQLPSTGTEASSTASPYPKDHPLGQRNLVSKPSILQFLADRVQHAAEFKDHLYDLLRWSCVDPSASCAAANAITILVQAGERFNGADLRGIRVPGADLTGGEFDSAELQGADLRNAVLRNVWLRQADLSNSRMEGVTFGESPHLQENAAVEDCVFSPDGSHLVAGFRDNTIAVLDTSTWSRVIFEGHTDRVTRVTYSPGGQQVASASQDTTVRLWDVQTGTLSSTLNGHDGTVNSVAFSPSGQQVVTGGNDKTVRLWDTRTGAPGLVLTGHTHYVTAVTYSSSGHQIASGCWDGEVRLWDTQTGAHSMTLSGSTSPVHCVAYSPNGQQIASCGPDYTISLWDAQTGTSGVTLSGHTDVITSVSYSPNGQHIASSSWDTTVRLWDTQTGTLSSVFSGHSNWVYSVSFSPTGQQIASGSLDKTLRLWDASAGTLGSVKSGNTGVVYSVAYSPDGQQIATGGQDRNVRLLDAQTGALKFSLSGHTEDLTSVAYSTSGKQVVSGCEDFTMRLWDAQTGALCSVLSGHTDAVMDVAFSPDEKQIASGGYDNVVRLWDARTGVQCSVLSGHTKAVLSVAYSPSGHQIASGCQDKTVRLWDVQTGTPGLVLEGHSRSVNCVAYAPCGQRIASCSQDKTIRLWDALTGDLIVVLNDHTHNISSVAYSPSGQHLASVGWDMTVRLWDTESNRCVLTVDSFEDNINSVAWGSTPDGTYLVTGCREQSVRSWKVVGEKGDVKARLHWRASPDTLVLSKASIQGVEDLDETNMWLLQQKQVVGSNRAVSL</sequence>
<reference evidence="7" key="1">
    <citation type="submission" date="2021-11" db="EMBL/GenBank/DDBJ databases">
        <authorList>
            <person name="Herlambang A."/>
            <person name="Guo Y."/>
            <person name="Takashima Y."/>
            <person name="Nishizawa T."/>
        </authorList>
    </citation>
    <scope>NUCLEOTIDE SEQUENCE</scope>
    <source>
        <strain evidence="7">E1425</strain>
    </source>
</reference>
<dbReference type="InterPro" id="IPR019775">
    <property type="entry name" value="WD40_repeat_CS"/>
</dbReference>
<feature type="compositionally biased region" description="Low complexity" evidence="4">
    <location>
        <begin position="39"/>
        <end position="48"/>
    </location>
</feature>
<dbReference type="InterPro" id="IPR011047">
    <property type="entry name" value="Quinoprotein_ADH-like_sf"/>
</dbReference>
<evidence type="ECO:0000313" key="8">
    <source>
        <dbReference type="Proteomes" id="UP000827284"/>
    </source>
</evidence>
<feature type="compositionally biased region" description="Polar residues" evidence="4">
    <location>
        <begin position="49"/>
        <end position="86"/>
    </location>
</feature>
<evidence type="ECO:0000256" key="2">
    <source>
        <dbReference type="ARBA" id="ARBA00022737"/>
    </source>
</evidence>
<dbReference type="PRINTS" id="PR00320">
    <property type="entry name" value="GPROTEINBRPT"/>
</dbReference>
<dbReference type="InterPro" id="IPR056251">
    <property type="entry name" value="Arm_rpt_dom"/>
</dbReference>
<organism evidence="7 8">
    <name type="scientific">Entomortierella parvispora</name>
    <dbReference type="NCBI Taxonomy" id="205924"/>
    <lineage>
        <taxon>Eukaryota</taxon>
        <taxon>Fungi</taxon>
        <taxon>Fungi incertae sedis</taxon>
        <taxon>Mucoromycota</taxon>
        <taxon>Mortierellomycotina</taxon>
        <taxon>Mortierellomycetes</taxon>
        <taxon>Mortierellales</taxon>
        <taxon>Mortierellaceae</taxon>
        <taxon>Entomortierella</taxon>
    </lineage>
</organism>
<evidence type="ECO:0000256" key="4">
    <source>
        <dbReference type="SAM" id="MobiDB-lite"/>
    </source>
</evidence>
<keyword evidence="8" id="KW-1185">Reference proteome</keyword>
<evidence type="ECO:0000256" key="3">
    <source>
        <dbReference type="PROSITE-ProRule" id="PRU00221"/>
    </source>
</evidence>
<dbReference type="CDD" id="cd00200">
    <property type="entry name" value="WD40"/>
    <property type="match status" value="2"/>
</dbReference>
<dbReference type="InterPro" id="IPR027417">
    <property type="entry name" value="P-loop_NTPase"/>
</dbReference>
<feature type="repeat" description="WD" evidence="3">
    <location>
        <begin position="1472"/>
        <end position="1513"/>
    </location>
</feature>
<dbReference type="SUPFAM" id="SSF50998">
    <property type="entry name" value="Quinoprotein alcohol dehydrogenase-like"/>
    <property type="match status" value="1"/>
</dbReference>
<proteinExistence type="predicted"/>
<dbReference type="Gene3D" id="2.130.10.10">
    <property type="entry name" value="YVTN repeat-like/Quinoprotein amine dehydrogenase"/>
    <property type="match status" value="5"/>
</dbReference>
<dbReference type="InterPro" id="IPR001680">
    <property type="entry name" value="WD40_rpt"/>
</dbReference>
<gene>
    <name evidence="7" type="ORF">EMPS_01416</name>
</gene>
<feature type="compositionally biased region" description="Low complexity" evidence="4">
    <location>
        <begin position="87"/>
        <end position="102"/>
    </location>
</feature>
<dbReference type="Pfam" id="PF23948">
    <property type="entry name" value="ARM_5"/>
    <property type="match status" value="1"/>
</dbReference>
<dbReference type="Pfam" id="PF05729">
    <property type="entry name" value="NACHT"/>
    <property type="match status" value="1"/>
</dbReference>
<evidence type="ECO:0000256" key="1">
    <source>
        <dbReference type="ARBA" id="ARBA00022574"/>
    </source>
</evidence>
<feature type="repeat" description="WD" evidence="3">
    <location>
        <begin position="1556"/>
        <end position="1597"/>
    </location>
</feature>
<dbReference type="Pfam" id="PF00805">
    <property type="entry name" value="Pentapeptide"/>
    <property type="match status" value="1"/>
</dbReference>
<feature type="compositionally biased region" description="Polar residues" evidence="4">
    <location>
        <begin position="997"/>
        <end position="1009"/>
    </location>
</feature>
<dbReference type="SUPFAM" id="SSF50978">
    <property type="entry name" value="WD40 repeat-like"/>
    <property type="match status" value="2"/>
</dbReference>
<feature type="repeat" description="WD" evidence="3">
    <location>
        <begin position="1262"/>
        <end position="1303"/>
    </location>
</feature>
<evidence type="ECO:0008006" key="9">
    <source>
        <dbReference type="Google" id="ProtNLM"/>
    </source>
</evidence>
<dbReference type="InterPro" id="IPR020472">
    <property type="entry name" value="WD40_PAC1"/>
</dbReference>
<feature type="repeat" description="WD" evidence="3">
    <location>
        <begin position="1640"/>
        <end position="1681"/>
    </location>
</feature>
<feature type="repeat" description="WD" evidence="3">
    <location>
        <begin position="1178"/>
        <end position="1219"/>
    </location>
</feature>
<dbReference type="InterPro" id="IPR015943">
    <property type="entry name" value="WD40/YVTN_repeat-like_dom_sf"/>
</dbReference>
<dbReference type="Proteomes" id="UP000827284">
    <property type="component" value="Unassembled WGS sequence"/>
</dbReference>
<dbReference type="InterPro" id="IPR001646">
    <property type="entry name" value="5peptide_repeat"/>
</dbReference>
<protein>
    <recommendedName>
        <fullName evidence="9">NACHT domain-containing protein</fullName>
    </recommendedName>
</protein>
<feature type="repeat" description="WD" evidence="3">
    <location>
        <begin position="1346"/>
        <end position="1387"/>
    </location>
</feature>
<feature type="region of interest" description="Disordered" evidence="4">
    <location>
        <begin position="995"/>
        <end position="1017"/>
    </location>
</feature>
<keyword evidence="2" id="KW-0677">Repeat</keyword>
<dbReference type="PROSITE" id="PS50082">
    <property type="entry name" value="WD_REPEATS_2"/>
    <property type="match status" value="12"/>
</dbReference>
<feature type="repeat" description="WD" evidence="3">
    <location>
        <begin position="1514"/>
        <end position="1550"/>
    </location>
</feature>
<dbReference type="InterPro" id="IPR050349">
    <property type="entry name" value="WD_LIS1/nudF_dynein_reg"/>
</dbReference>
<reference evidence="7" key="2">
    <citation type="journal article" date="2022" name="Microbiol. Resour. Announc.">
        <title>Whole-Genome Sequence of Entomortierella parvispora E1425, a Mucoromycotan Fungus Associated with Burkholderiaceae-Related Endosymbiotic Bacteria.</title>
        <authorList>
            <person name="Herlambang A."/>
            <person name="Guo Y."/>
            <person name="Takashima Y."/>
            <person name="Narisawa K."/>
            <person name="Ohta H."/>
            <person name="Nishizawa T."/>
        </authorList>
    </citation>
    <scope>NUCLEOTIDE SEQUENCE</scope>
    <source>
        <strain evidence="7">E1425</strain>
    </source>
</reference>
<evidence type="ECO:0000259" key="6">
    <source>
        <dbReference type="Pfam" id="PF23948"/>
    </source>
</evidence>
<keyword evidence="1 3" id="KW-0853">WD repeat</keyword>
<feature type="repeat" description="WD" evidence="3">
    <location>
        <begin position="1388"/>
        <end position="1429"/>
    </location>
</feature>
<feature type="compositionally biased region" description="Basic and acidic residues" evidence="4">
    <location>
        <begin position="1"/>
        <end position="14"/>
    </location>
</feature>
<feature type="repeat" description="WD" evidence="3">
    <location>
        <begin position="1598"/>
        <end position="1639"/>
    </location>
</feature>
<feature type="region of interest" description="Disordered" evidence="4">
    <location>
        <begin position="1"/>
        <end position="20"/>
    </location>
</feature>
<feature type="repeat" description="WD" evidence="3">
    <location>
        <begin position="1220"/>
        <end position="1256"/>
    </location>
</feature>
<dbReference type="PANTHER" id="PTHR44129">
    <property type="entry name" value="WD REPEAT-CONTAINING PROTEIN POP1"/>
    <property type="match status" value="1"/>
</dbReference>
<dbReference type="Gene3D" id="3.40.50.300">
    <property type="entry name" value="P-loop containing nucleotide triphosphate hydrolases"/>
    <property type="match status" value="1"/>
</dbReference>
<feature type="repeat" description="WD" evidence="3">
    <location>
        <begin position="1430"/>
        <end position="1471"/>
    </location>
</feature>
<feature type="domain" description="NACHT" evidence="5">
    <location>
        <begin position="629"/>
        <end position="790"/>
    </location>
</feature>